<name>A0ABV6FHR8_9BURK</name>
<evidence type="ECO:0000313" key="2">
    <source>
        <dbReference type="EMBL" id="MFC0253075.1"/>
    </source>
</evidence>
<evidence type="ECO:0000313" key="3">
    <source>
        <dbReference type="Proteomes" id="UP001589773"/>
    </source>
</evidence>
<dbReference type="Proteomes" id="UP001589773">
    <property type="component" value="Unassembled WGS sequence"/>
</dbReference>
<comment type="caution">
    <text evidence="2">The sequence shown here is derived from an EMBL/GenBank/DDBJ whole genome shotgun (WGS) entry which is preliminary data.</text>
</comment>
<keyword evidence="1" id="KW-1133">Transmembrane helix</keyword>
<dbReference type="EMBL" id="JBHLWP010000013">
    <property type="protein sequence ID" value="MFC0253075.1"/>
    <property type="molecule type" value="Genomic_DNA"/>
</dbReference>
<gene>
    <name evidence="2" type="ORF">ACFFJK_14340</name>
</gene>
<proteinExistence type="predicted"/>
<feature type="transmembrane region" description="Helical" evidence="1">
    <location>
        <begin position="36"/>
        <end position="55"/>
    </location>
</feature>
<reference evidence="2 3" key="1">
    <citation type="submission" date="2024-09" db="EMBL/GenBank/DDBJ databases">
        <authorList>
            <person name="Sun Q."/>
            <person name="Mori K."/>
        </authorList>
    </citation>
    <scope>NUCLEOTIDE SEQUENCE [LARGE SCALE GENOMIC DNA]</scope>
    <source>
        <strain evidence="2 3">CCM 7792</strain>
    </source>
</reference>
<keyword evidence="3" id="KW-1185">Reference proteome</keyword>
<accession>A0ABV6FHR8</accession>
<protein>
    <submittedName>
        <fullName evidence="2">Uncharacterized protein</fullName>
    </submittedName>
</protein>
<organism evidence="2 3">
    <name type="scientific">Massilia consociata</name>
    <dbReference type="NCBI Taxonomy" id="760117"/>
    <lineage>
        <taxon>Bacteria</taxon>
        <taxon>Pseudomonadati</taxon>
        <taxon>Pseudomonadota</taxon>
        <taxon>Betaproteobacteria</taxon>
        <taxon>Burkholderiales</taxon>
        <taxon>Oxalobacteraceae</taxon>
        <taxon>Telluria group</taxon>
        <taxon>Massilia</taxon>
    </lineage>
</organism>
<dbReference type="RefSeq" id="WP_379680023.1">
    <property type="nucleotide sequence ID" value="NZ_JBHLWP010000013.1"/>
</dbReference>
<keyword evidence="1" id="KW-0812">Transmembrane</keyword>
<keyword evidence="1" id="KW-0472">Membrane</keyword>
<evidence type="ECO:0000256" key="1">
    <source>
        <dbReference type="SAM" id="Phobius"/>
    </source>
</evidence>
<sequence length="60" mass="6466">MRTTFISLGIALLIAVLVWASIIFLDPGMNLDKAYNIIVCSFIGSAVVAALVLTLRGRRS</sequence>